<accession>A0AAV3QDA9</accession>
<proteinExistence type="predicted"/>
<reference evidence="2 3" key="1">
    <citation type="submission" date="2024-01" db="EMBL/GenBank/DDBJ databases">
        <title>The complete chloroplast genome sequence of Lithospermum erythrorhizon: insights into the phylogenetic relationship among Boraginaceae species and the maternal lineages of purple gromwells.</title>
        <authorList>
            <person name="Okada T."/>
            <person name="Watanabe K."/>
        </authorList>
    </citation>
    <scope>NUCLEOTIDE SEQUENCE [LARGE SCALE GENOMIC DNA]</scope>
</reference>
<dbReference type="EMBL" id="BAABME010004227">
    <property type="protein sequence ID" value="GAA0161618.1"/>
    <property type="molecule type" value="Genomic_DNA"/>
</dbReference>
<gene>
    <name evidence="2" type="ORF">LIER_17893</name>
</gene>
<feature type="region of interest" description="Disordered" evidence="1">
    <location>
        <begin position="1"/>
        <end position="24"/>
    </location>
</feature>
<name>A0AAV3QDA9_LITER</name>
<evidence type="ECO:0000313" key="3">
    <source>
        <dbReference type="Proteomes" id="UP001454036"/>
    </source>
</evidence>
<evidence type="ECO:0000313" key="2">
    <source>
        <dbReference type="EMBL" id="GAA0161618.1"/>
    </source>
</evidence>
<organism evidence="2 3">
    <name type="scientific">Lithospermum erythrorhizon</name>
    <name type="common">Purple gromwell</name>
    <name type="synonym">Lithospermum officinale var. erythrorhizon</name>
    <dbReference type="NCBI Taxonomy" id="34254"/>
    <lineage>
        <taxon>Eukaryota</taxon>
        <taxon>Viridiplantae</taxon>
        <taxon>Streptophyta</taxon>
        <taxon>Embryophyta</taxon>
        <taxon>Tracheophyta</taxon>
        <taxon>Spermatophyta</taxon>
        <taxon>Magnoliopsida</taxon>
        <taxon>eudicotyledons</taxon>
        <taxon>Gunneridae</taxon>
        <taxon>Pentapetalae</taxon>
        <taxon>asterids</taxon>
        <taxon>lamiids</taxon>
        <taxon>Boraginales</taxon>
        <taxon>Boraginaceae</taxon>
        <taxon>Boraginoideae</taxon>
        <taxon>Lithospermeae</taxon>
        <taxon>Lithospermum</taxon>
    </lineage>
</organism>
<dbReference type="Proteomes" id="UP001454036">
    <property type="component" value="Unassembled WGS sequence"/>
</dbReference>
<comment type="caution">
    <text evidence="2">The sequence shown here is derived from an EMBL/GenBank/DDBJ whole genome shotgun (WGS) entry which is preliminary data.</text>
</comment>
<evidence type="ECO:0000256" key="1">
    <source>
        <dbReference type="SAM" id="MobiDB-lite"/>
    </source>
</evidence>
<protein>
    <submittedName>
        <fullName evidence="2">Uncharacterized protein</fullName>
    </submittedName>
</protein>
<dbReference type="AlphaFoldDB" id="A0AAV3QDA9"/>
<feature type="region of interest" description="Disordered" evidence="1">
    <location>
        <begin position="44"/>
        <end position="97"/>
    </location>
</feature>
<keyword evidence="3" id="KW-1185">Reference proteome</keyword>
<sequence>MSSKMRSPGGHAEDVQPASWSSRFPRGFSAMDIGCLCFPGRGRWSHRPISANSHPTRGPDPGTTQGEGHGGRIEGAPHSSQQLPLGSCLEGPEDEGG</sequence>